<dbReference type="AlphaFoldDB" id="A0A1X1G3V4"/>
<evidence type="ECO:0000313" key="1">
    <source>
        <dbReference type="EMBL" id="ORO41505.1"/>
    </source>
</evidence>
<gene>
    <name evidence="1" type="ORF">B7728_00865</name>
</gene>
<reference evidence="1 2" key="1">
    <citation type="journal article" date="2016" name="Eur. J. Clin. Microbiol. Infect. Dis.">
        <title>Whole genome sequencing as a tool for phylogenetic analysis of clinical strains of Mitis group streptococci.</title>
        <authorList>
            <person name="Rasmussen L.H."/>
            <person name="Dargis R."/>
            <person name="Hojholt K."/>
            <person name="Christensen J.J."/>
            <person name="Skovgaard O."/>
            <person name="Justesen U.S."/>
            <person name="Rosenvinge F.S."/>
            <person name="Moser C."/>
            <person name="Lukjancenko O."/>
            <person name="Rasmussen S."/>
            <person name="Nielsen X.C."/>
        </authorList>
    </citation>
    <scope>NUCLEOTIDE SEQUENCE [LARGE SCALE GENOMIC DNA]</scope>
    <source>
        <strain evidence="1 2">OD_339823_10</strain>
    </source>
</reference>
<proteinExistence type="predicted"/>
<feature type="non-terminal residue" evidence="1">
    <location>
        <position position="1"/>
    </location>
</feature>
<dbReference type="Proteomes" id="UP000193633">
    <property type="component" value="Unassembled WGS sequence"/>
</dbReference>
<comment type="caution">
    <text evidence="1">The sequence shown here is derived from an EMBL/GenBank/DDBJ whole genome shotgun (WGS) entry which is preliminary data.</text>
</comment>
<protein>
    <submittedName>
        <fullName evidence="1">Transposase</fullName>
    </submittedName>
</protein>
<evidence type="ECO:0000313" key="2">
    <source>
        <dbReference type="Proteomes" id="UP000193633"/>
    </source>
</evidence>
<organism evidence="1 2">
    <name type="scientific">Streptococcus oralis subsp. tigurinus</name>
    <dbReference type="NCBI Taxonomy" id="1077464"/>
    <lineage>
        <taxon>Bacteria</taxon>
        <taxon>Bacillati</taxon>
        <taxon>Bacillota</taxon>
        <taxon>Bacilli</taxon>
        <taxon>Lactobacillales</taxon>
        <taxon>Streptococcaceae</taxon>
        <taxon>Streptococcus</taxon>
    </lineage>
</organism>
<dbReference type="EMBL" id="NCUD01000030">
    <property type="protein sequence ID" value="ORO41505.1"/>
    <property type="molecule type" value="Genomic_DNA"/>
</dbReference>
<name>A0A1X1G3V4_STROR</name>
<sequence>IGIMESQHRKVTYRMKKRGMYWTLAGAETMSRIIVLNYEDSLRELFFGTWREDYEKFISLEEVSAYTIKKRMSKTDKENTSRYQCYPDSKRLSYFRKQ</sequence>
<accession>A0A1X1G3V4</accession>